<feature type="compositionally biased region" description="Low complexity" evidence="5">
    <location>
        <begin position="484"/>
        <end position="496"/>
    </location>
</feature>
<reference evidence="7" key="1">
    <citation type="submission" date="2013-09" db="EMBL/GenBank/DDBJ databases">
        <title>The Genome Sequence of Anopheles culicifacies species A.</title>
        <authorList>
            <consortium name="The Broad Institute Genomics Platform"/>
            <person name="Neafsey D.E."/>
            <person name="Besansky N."/>
            <person name="Howell P."/>
            <person name="Walton C."/>
            <person name="Young S.K."/>
            <person name="Zeng Q."/>
            <person name="Gargeya S."/>
            <person name="Fitzgerald M."/>
            <person name="Haas B."/>
            <person name="Abouelleil A."/>
            <person name="Allen A.W."/>
            <person name="Alvarado L."/>
            <person name="Arachchi H.M."/>
            <person name="Berlin A.M."/>
            <person name="Chapman S.B."/>
            <person name="Gainer-Dewar J."/>
            <person name="Goldberg J."/>
            <person name="Griggs A."/>
            <person name="Gujja S."/>
            <person name="Hansen M."/>
            <person name="Howarth C."/>
            <person name="Imamovic A."/>
            <person name="Ireland A."/>
            <person name="Larimer J."/>
            <person name="McCowan C."/>
            <person name="Murphy C."/>
            <person name="Pearson M."/>
            <person name="Poon T.W."/>
            <person name="Priest M."/>
            <person name="Roberts A."/>
            <person name="Saif S."/>
            <person name="Shea T."/>
            <person name="Sisk P."/>
            <person name="Sykes S."/>
            <person name="Wortman J."/>
            <person name="Nusbaum C."/>
            <person name="Birren B."/>
        </authorList>
    </citation>
    <scope>NUCLEOTIDE SEQUENCE [LARGE SCALE GENOMIC DNA]</scope>
    <source>
        <strain evidence="7">A-37</strain>
    </source>
</reference>
<dbReference type="Proteomes" id="UP000075883">
    <property type="component" value="Unassembled WGS sequence"/>
</dbReference>
<reference evidence="6" key="2">
    <citation type="submission" date="2020-05" db="UniProtKB">
        <authorList>
            <consortium name="EnsemblMetazoa"/>
        </authorList>
    </citation>
    <scope>IDENTIFICATION</scope>
    <source>
        <strain evidence="6">A-37</strain>
    </source>
</reference>
<evidence type="ECO:0000256" key="1">
    <source>
        <dbReference type="ARBA" id="ARBA00004245"/>
    </source>
</evidence>
<proteinExistence type="predicted"/>
<feature type="region of interest" description="Disordered" evidence="5">
    <location>
        <begin position="479"/>
        <end position="498"/>
    </location>
</feature>
<feature type="region of interest" description="Disordered" evidence="5">
    <location>
        <begin position="434"/>
        <end position="465"/>
    </location>
</feature>
<evidence type="ECO:0000256" key="3">
    <source>
        <dbReference type="ARBA" id="ARBA00023212"/>
    </source>
</evidence>
<evidence type="ECO:0000256" key="5">
    <source>
        <dbReference type="SAM" id="MobiDB-lite"/>
    </source>
</evidence>
<dbReference type="VEuPathDB" id="VectorBase:ACUA027698"/>
<evidence type="ECO:0000313" key="7">
    <source>
        <dbReference type="Proteomes" id="UP000075883"/>
    </source>
</evidence>
<dbReference type="AlphaFoldDB" id="A0A182MW39"/>
<protein>
    <recommendedName>
        <fullName evidence="8">Trichoplein keratin filament-binding protein</fullName>
    </recommendedName>
</protein>
<dbReference type="EnsemblMetazoa" id="ACUA027698-RA">
    <property type="protein sequence ID" value="ACUA027698-PA"/>
    <property type="gene ID" value="ACUA027698"/>
</dbReference>
<dbReference type="GO" id="GO:0006915">
    <property type="term" value="P:apoptotic process"/>
    <property type="evidence" value="ECO:0007669"/>
    <property type="project" value="TreeGrafter"/>
</dbReference>
<evidence type="ECO:0008006" key="8">
    <source>
        <dbReference type="Google" id="ProtNLM"/>
    </source>
</evidence>
<feature type="compositionally biased region" description="Low complexity" evidence="5">
    <location>
        <begin position="451"/>
        <end position="463"/>
    </location>
</feature>
<dbReference type="PANTHER" id="PTHR31183">
    <property type="entry name" value="TRICHOPLEIN KERATIN FILAMENT-BINDING PROTEIN FAMILY MEMBER"/>
    <property type="match status" value="1"/>
</dbReference>
<evidence type="ECO:0000313" key="6">
    <source>
        <dbReference type="EnsemblMetazoa" id="ACUA027698-PA"/>
    </source>
</evidence>
<dbReference type="GO" id="GO:0045095">
    <property type="term" value="C:keratin filament"/>
    <property type="evidence" value="ECO:0007669"/>
    <property type="project" value="TreeGrafter"/>
</dbReference>
<keyword evidence="2" id="KW-0963">Cytoplasm</keyword>
<comment type="subcellular location">
    <subcellularLocation>
        <location evidence="1">Cytoplasm</location>
        <location evidence="1">Cytoskeleton</location>
    </subcellularLocation>
</comment>
<feature type="coiled-coil region" evidence="4">
    <location>
        <begin position="162"/>
        <end position="196"/>
    </location>
</feature>
<evidence type="ECO:0000256" key="2">
    <source>
        <dbReference type="ARBA" id="ARBA00022490"/>
    </source>
</evidence>
<organism evidence="6 7">
    <name type="scientific">Anopheles culicifacies</name>
    <dbReference type="NCBI Taxonomy" id="139723"/>
    <lineage>
        <taxon>Eukaryota</taxon>
        <taxon>Metazoa</taxon>
        <taxon>Ecdysozoa</taxon>
        <taxon>Arthropoda</taxon>
        <taxon>Hexapoda</taxon>
        <taxon>Insecta</taxon>
        <taxon>Pterygota</taxon>
        <taxon>Neoptera</taxon>
        <taxon>Endopterygota</taxon>
        <taxon>Diptera</taxon>
        <taxon>Nematocera</taxon>
        <taxon>Culicoidea</taxon>
        <taxon>Culicidae</taxon>
        <taxon>Anophelinae</taxon>
        <taxon>Anopheles</taxon>
        <taxon>culicifacies species complex</taxon>
    </lineage>
</organism>
<dbReference type="EMBL" id="AXCM01003331">
    <property type="status" value="NOT_ANNOTATED_CDS"/>
    <property type="molecule type" value="Genomic_DNA"/>
</dbReference>
<sequence>MRSAKLQAALVKRREAEQIKYQKSAAVERYYDQWGRITSRYESWTTPQYYREAEQALRKREDEKKKQEALETKRQRLKDLLQKENEQLQKEMENVSRPKPKAVSTEILEGIRSRLHSAEEAKKRIDLEANLYSKWRLGFDKDAIIMDSKTSHQAMAKLNWIDRQVELQLQDEKDRREQQERELKLCEEVRRREELLLEKNRMREQEMKELRSMQEVHMAELKSREQEANDLKMYEVRLKTKKDEMATELEQLRVYNDLRRDRVVAMHNLRRIKMLLRERSEAVRNDLQHDIQLLQRISIDMPASSDSAEGIEYLRRKFQLQHDLEVEQQMTIENMYESEAKHNLSKCEDKWNSEAIIREQQLRCLLEDRLMDFETKLVECTQRQRELIEIREQHIKAIEGANQRLKELMSDKSRDEFVASSNNSQLQDLLVQRDGGQEGMDSRKQTHRRPSTQSSQRSSTFSSIFPFDDHCEGGYKLTKNRTYTGSGSETSTSSEGLSAPRFGKKKLTLIAEQHLFYIGRCILLDVSDPVFDVFERFLLRDVVYQHDAHSSPVVGSRDCTESFLSRCVPVRVKDAKIDSPNFEIDT</sequence>
<dbReference type="InterPro" id="IPR043596">
    <property type="entry name" value="CFAP53/TCHP"/>
</dbReference>
<name>A0A182MW39_9DIPT</name>
<dbReference type="STRING" id="139723.A0A182MW39"/>
<keyword evidence="7" id="KW-1185">Reference proteome</keyword>
<dbReference type="PANTHER" id="PTHR31183:SF2">
    <property type="entry name" value="TRICHOPLEIN KERATIN FILAMENT-BINDING PROTEIN"/>
    <property type="match status" value="1"/>
</dbReference>
<keyword evidence="3" id="KW-0206">Cytoskeleton</keyword>
<evidence type="ECO:0000256" key="4">
    <source>
        <dbReference type="SAM" id="Coils"/>
    </source>
</evidence>
<accession>A0A182MW39</accession>
<keyword evidence="4" id="KW-0175">Coiled coil</keyword>
<feature type="coiled-coil region" evidence="4">
    <location>
        <begin position="50"/>
        <end position="128"/>
    </location>
</feature>